<dbReference type="Gene3D" id="2.40.170.20">
    <property type="entry name" value="TonB-dependent receptor, beta-barrel domain"/>
    <property type="match status" value="1"/>
</dbReference>
<name>A0A504JF72_9FLAO</name>
<comment type="subcellular location">
    <subcellularLocation>
        <location evidence="1">Cell outer membrane</location>
        <topology evidence="1">Multi-pass membrane protein</topology>
    </subcellularLocation>
</comment>
<keyword evidence="10" id="KW-1185">Reference proteome</keyword>
<comment type="caution">
    <text evidence="9">The sequence shown here is derived from an EMBL/GenBank/DDBJ whole genome shotgun (WGS) entry which is preliminary data.</text>
</comment>
<evidence type="ECO:0000313" key="10">
    <source>
        <dbReference type="Proteomes" id="UP000315540"/>
    </source>
</evidence>
<sequence length="717" mass="80872">MKRLLTIIFLSLSISIYAQNTISGTVTDPSGNPIPGANVYLDGTYDGGSTDDKGNFSFTSEEDGVQTLLISFLSFETYTLQADISKMKTLKITLKEDVNSLGSVILNAGTFSAGDNSKASVLSPLDIVTTAGAAGDYIGALQTLPGTSNVAEDGRLFVRGGDASETNVFIDGQRVFQPFTATTNNIPTRGRFSSFLFKGTNFSTGGYSAEYGDALSSVLLLNTIDEPDQEKTELQFINVGIGGGNTQKWEKNSLSVNAFYVNLEPYQDIIDQRVQWLKPYESIAGETVYRHQFNNGLLKVYGGLNYANFDLIQEDINIPEGINFSLKNRNLYLNTSYKGTLGNDWSITTGASFANDDNDIKVINNNVDNETNSVHLKMKLKKRFSNRFKLNFGAEQFFNAFTEKVNSPDFNTFRSSYDNNSTAVFTEANVFFSKKLAMQIGVRGVRNTLLETTRVSPRASLAYKTSGHSQISFAYGDFYQTPQQDVIKFDQTLEPEKSSHFILNYLYQKNKRTFRAEGYYKTYDELVKFDTEQPEFNSIYNNNGSGYARGVDIFWRDNRSIKNLEYWLSYSFLDTERDFRNYPTKATPNFAAKHNLSLVTKYWVNSLKSQISATYNFASGRPYNDPNQAVFQNRKTRHFNSLDVSWAYLISQQKILYLSVSNILDVNNVFNYQYSNTPDINGNFSRRAIRPNADQFIILGFFWTISENKKDNQLNNL</sequence>
<evidence type="ECO:0000256" key="2">
    <source>
        <dbReference type="ARBA" id="ARBA00022448"/>
    </source>
</evidence>
<evidence type="ECO:0000256" key="6">
    <source>
        <dbReference type="ARBA" id="ARBA00023136"/>
    </source>
</evidence>
<dbReference type="OrthoDB" id="1075473at2"/>
<evidence type="ECO:0000256" key="1">
    <source>
        <dbReference type="ARBA" id="ARBA00004571"/>
    </source>
</evidence>
<dbReference type="GO" id="GO:0015344">
    <property type="term" value="F:siderophore uptake transmembrane transporter activity"/>
    <property type="evidence" value="ECO:0007669"/>
    <property type="project" value="TreeGrafter"/>
</dbReference>
<keyword evidence="6" id="KW-0472">Membrane</keyword>
<accession>A0A504JF72</accession>
<keyword evidence="3" id="KW-1134">Transmembrane beta strand</keyword>
<organism evidence="9 10">
    <name type="scientific">Aquimarina algicola</name>
    <dbReference type="NCBI Taxonomy" id="2589995"/>
    <lineage>
        <taxon>Bacteria</taxon>
        <taxon>Pseudomonadati</taxon>
        <taxon>Bacteroidota</taxon>
        <taxon>Flavobacteriia</taxon>
        <taxon>Flavobacteriales</taxon>
        <taxon>Flavobacteriaceae</taxon>
        <taxon>Aquimarina</taxon>
    </lineage>
</organism>
<dbReference type="InterPro" id="IPR036942">
    <property type="entry name" value="Beta-barrel_TonB_sf"/>
</dbReference>
<keyword evidence="7" id="KW-0998">Cell outer membrane</keyword>
<dbReference type="Proteomes" id="UP000315540">
    <property type="component" value="Unassembled WGS sequence"/>
</dbReference>
<dbReference type="RefSeq" id="WP_140594139.1">
    <property type="nucleotide sequence ID" value="NZ_VFWZ01000004.1"/>
</dbReference>
<evidence type="ECO:0000256" key="4">
    <source>
        <dbReference type="ARBA" id="ARBA00022692"/>
    </source>
</evidence>
<protein>
    <submittedName>
        <fullName evidence="9">TonB-dependent receptor</fullName>
    </submittedName>
</protein>
<dbReference type="PANTHER" id="PTHR30069">
    <property type="entry name" value="TONB-DEPENDENT OUTER MEMBRANE RECEPTOR"/>
    <property type="match status" value="1"/>
</dbReference>
<dbReference type="GO" id="GO:0009279">
    <property type="term" value="C:cell outer membrane"/>
    <property type="evidence" value="ECO:0007669"/>
    <property type="project" value="UniProtKB-SubCell"/>
</dbReference>
<evidence type="ECO:0000256" key="8">
    <source>
        <dbReference type="SAM" id="SignalP"/>
    </source>
</evidence>
<evidence type="ECO:0000256" key="3">
    <source>
        <dbReference type="ARBA" id="ARBA00022452"/>
    </source>
</evidence>
<feature type="chain" id="PRO_5021353100" evidence="8">
    <location>
        <begin position="19"/>
        <end position="717"/>
    </location>
</feature>
<dbReference type="Gene3D" id="2.60.40.1120">
    <property type="entry name" value="Carboxypeptidase-like, regulatory domain"/>
    <property type="match status" value="1"/>
</dbReference>
<keyword evidence="5 8" id="KW-0732">Signal</keyword>
<evidence type="ECO:0000313" key="9">
    <source>
        <dbReference type="EMBL" id="TPN85160.1"/>
    </source>
</evidence>
<dbReference type="AlphaFoldDB" id="A0A504JF72"/>
<reference evidence="9 10" key="1">
    <citation type="submission" date="2019-06" db="EMBL/GenBank/DDBJ databases">
        <authorList>
            <person name="Meng X."/>
        </authorList>
    </citation>
    <scope>NUCLEOTIDE SEQUENCE [LARGE SCALE GENOMIC DNA]</scope>
    <source>
        <strain evidence="9 10">M625</strain>
    </source>
</reference>
<dbReference type="Pfam" id="PF13715">
    <property type="entry name" value="CarbopepD_reg_2"/>
    <property type="match status" value="1"/>
</dbReference>
<keyword evidence="4" id="KW-0812">Transmembrane</keyword>
<keyword evidence="2" id="KW-0813">Transport</keyword>
<proteinExistence type="predicted"/>
<keyword evidence="9" id="KW-0675">Receptor</keyword>
<dbReference type="InterPro" id="IPR039426">
    <property type="entry name" value="TonB-dep_rcpt-like"/>
</dbReference>
<evidence type="ECO:0000256" key="7">
    <source>
        <dbReference type="ARBA" id="ARBA00023237"/>
    </source>
</evidence>
<dbReference type="EMBL" id="VFWZ01000004">
    <property type="protein sequence ID" value="TPN85160.1"/>
    <property type="molecule type" value="Genomic_DNA"/>
</dbReference>
<gene>
    <name evidence="9" type="ORF">FHK87_14105</name>
</gene>
<dbReference type="GO" id="GO:0044718">
    <property type="term" value="P:siderophore transmembrane transport"/>
    <property type="evidence" value="ECO:0007669"/>
    <property type="project" value="TreeGrafter"/>
</dbReference>
<evidence type="ECO:0000256" key="5">
    <source>
        <dbReference type="ARBA" id="ARBA00022729"/>
    </source>
</evidence>
<dbReference type="SUPFAM" id="SSF49464">
    <property type="entry name" value="Carboxypeptidase regulatory domain-like"/>
    <property type="match status" value="1"/>
</dbReference>
<feature type="signal peptide" evidence="8">
    <location>
        <begin position="1"/>
        <end position="18"/>
    </location>
</feature>
<dbReference type="PANTHER" id="PTHR30069:SF29">
    <property type="entry name" value="HEMOGLOBIN AND HEMOGLOBIN-HAPTOGLOBIN-BINDING PROTEIN 1-RELATED"/>
    <property type="match status" value="1"/>
</dbReference>
<dbReference type="InterPro" id="IPR008969">
    <property type="entry name" value="CarboxyPept-like_regulatory"/>
</dbReference>
<dbReference type="SUPFAM" id="SSF56935">
    <property type="entry name" value="Porins"/>
    <property type="match status" value="1"/>
</dbReference>